<accession>A0A8S3QSR7</accession>
<proteinExistence type="predicted"/>
<comment type="caution">
    <text evidence="1">The sequence shown here is derived from an EMBL/GenBank/DDBJ whole genome shotgun (WGS) entry which is preliminary data.</text>
</comment>
<gene>
    <name evidence="1" type="ORF">MEDL_12191</name>
</gene>
<protein>
    <submittedName>
        <fullName evidence="1">Uncharacterized protein</fullName>
    </submittedName>
</protein>
<evidence type="ECO:0000313" key="2">
    <source>
        <dbReference type="Proteomes" id="UP000683360"/>
    </source>
</evidence>
<evidence type="ECO:0000313" key="1">
    <source>
        <dbReference type="EMBL" id="CAG2197353.1"/>
    </source>
</evidence>
<reference evidence="1" key="1">
    <citation type="submission" date="2021-03" db="EMBL/GenBank/DDBJ databases">
        <authorList>
            <person name="Bekaert M."/>
        </authorList>
    </citation>
    <scope>NUCLEOTIDE SEQUENCE</scope>
</reference>
<keyword evidence="2" id="KW-1185">Reference proteome</keyword>
<sequence>MNLSGKDPAWIFPEMCHVPFQSTCNKVKSSALTSAEVIPSIAKVDQNLQIEAFGIREITPTKYQGETEGIVIKTDIVISLFNSRKALLRSYHFYQINLRGKRCRIDVDEGFDLHTNTISKGSNNSYVNCGTTRYTIPDYVMLNESKMVYTSVTVTLGI</sequence>
<dbReference type="Proteomes" id="UP000683360">
    <property type="component" value="Unassembled WGS sequence"/>
</dbReference>
<dbReference type="EMBL" id="CAJPWZ010000645">
    <property type="protein sequence ID" value="CAG2197353.1"/>
    <property type="molecule type" value="Genomic_DNA"/>
</dbReference>
<name>A0A8S3QSR7_MYTED</name>
<organism evidence="1 2">
    <name type="scientific">Mytilus edulis</name>
    <name type="common">Blue mussel</name>
    <dbReference type="NCBI Taxonomy" id="6550"/>
    <lineage>
        <taxon>Eukaryota</taxon>
        <taxon>Metazoa</taxon>
        <taxon>Spiralia</taxon>
        <taxon>Lophotrochozoa</taxon>
        <taxon>Mollusca</taxon>
        <taxon>Bivalvia</taxon>
        <taxon>Autobranchia</taxon>
        <taxon>Pteriomorphia</taxon>
        <taxon>Mytilida</taxon>
        <taxon>Mytiloidea</taxon>
        <taxon>Mytilidae</taxon>
        <taxon>Mytilinae</taxon>
        <taxon>Mytilus</taxon>
    </lineage>
</organism>
<dbReference type="AlphaFoldDB" id="A0A8S3QSR7"/>